<evidence type="ECO:0000313" key="1">
    <source>
        <dbReference type="Proteomes" id="UP000095287"/>
    </source>
</evidence>
<evidence type="ECO:0000313" key="2">
    <source>
        <dbReference type="WBParaSite" id="L893_g20751.t1"/>
    </source>
</evidence>
<sequence length="89" mass="10755">MFTTLWELWPEMLSKQKHHHLCHADRRRETTLLGNLRNLGFPKPASYDPQQNLQKCTTEVWETLDRFGTNWTAFERTSYRRSLETYLLI</sequence>
<dbReference type="WBParaSite" id="L893_g20751.t1">
    <property type="protein sequence ID" value="L893_g20751.t1"/>
    <property type="gene ID" value="L893_g20751"/>
</dbReference>
<dbReference type="AlphaFoldDB" id="A0A1I7YXM0"/>
<accession>A0A1I7YXM0</accession>
<organism evidence="1 2">
    <name type="scientific">Steinernema glaseri</name>
    <dbReference type="NCBI Taxonomy" id="37863"/>
    <lineage>
        <taxon>Eukaryota</taxon>
        <taxon>Metazoa</taxon>
        <taxon>Ecdysozoa</taxon>
        <taxon>Nematoda</taxon>
        <taxon>Chromadorea</taxon>
        <taxon>Rhabditida</taxon>
        <taxon>Tylenchina</taxon>
        <taxon>Panagrolaimomorpha</taxon>
        <taxon>Strongyloidoidea</taxon>
        <taxon>Steinernematidae</taxon>
        <taxon>Steinernema</taxon>
    </lineage>
</organism>
<proteinExistence type="predicted"/>
<protein>
    <submittedName>
        <fullName evidence="2">Uncharacterized protein</fullName>
    </submittedName>
</protein>
<keyword evidence="1" id="KW-1185">Reference proteome</keyword>
<dbReference type="Proteomes" id="UP000095287">
    <property type="component" value="Unplaced"/>
</dbReference>
<reference evidence="2" key="1">
    <citation type="submission" date="2016-11" db="UniProtKB">
        <authorList>
            <consortium name="WormBaseParasite"/>
        </authorList>
    </citation>
    <scope>IDENTIFICATION</scope>
</reference>
<name>A0A1I7YXM0_9BILA</name>